<dbReference type="InterPro" id="IPR036388">
    <property type="entry name" value="WH-like_DNA-bd_sf"/>
</dbReference>
<dbReference type="AlphaFoldDB" id="A0A9D1SRJ4"/>
<gene>
    <name evidence="2" type="ORF">IAD26_08280</name>
</gene>
<sequence length="64" mass="7451">MHEKFFNKLNDEQKDIVKLVKQGLTNIEIGVELGYSADSIKKRLSVIYKKFGVRKRIELIDLIS</sequence>
<organism evidence="2 3">
    <name type="scientific">Candidatus Limenecus avicola</name>
    <dbReference type="NCBI Taxonomy" id="2840847"/>
    <lineage>
        <taxon>Bacteria</taxon>
        <taxon>Bacillati</taxon>
        <taxon>Bacillota</taxon>
        <taxon>Clostridia</taxon>
        <taxon>Eubacteriales</taxon>
        <taxon>Clostridiaceae</taxon>
        <taxon>Clostridiaceae incertae sedis</taxon>
        <taxon>Candidatus Limenecus</taxon>
    </lineage>
</organism>
<dbReference type="PROSITE" id="PS50043">
    <property type="entry name" value="HTH_LUXR_2"/>
    <property type="match status" value="1"/>
</dbReference>
<dbReference type="GO" id="GO:0006355">
    <property type="term" value="P:regulation of DNA-templated transcription"/>
    <property type="evidence" value="ECO:0007669"/>
    <property type="project" value="InterPro"/>
</dbReference>
<dbReference type="SMART" id="SM00421">
    <property type="entry name" value="HTH_LUXR"/>
    <property type="match status" value="1"/>
</dbReference>
<evidence type="ECO:0000259" key="1">
    <source>
        <dbReference type="PROSITE" id="PS50043"/>
    </source>
</evidence>
<dbReference type="Proteomes" id="UP000886748">
    <property type="component" value="Unassembled WGS sequence"/>
</dbReference>
<dbReference type="Pfam" id="PF00196">
    <property type="entry name" value="GerE"/>
    <property type="match status" value="1"/>
</dbReference>
<reference evidence="2" key="1">
    <citation type="submission" date="2020-10" db="EMBL/GenBank/DDBJ databases">
        <authorList>
            <person name="Gilroy R."/>
        </authorList>
    </citation>
    <scope>NUCLEOTIDE SEQUENCE</scope>
    <source>
        <strain evidence="2">CHK154-7741</strain>
    </source>
</reference>
<protein>
    <submittedName>
        <fullName evidence="2">Helix-turn-helix transcriptional regulator</fullName>
    </submittedName>
</protein>
<dbReference type="InterPro" id="IPR000792">
    <property type="entry name" value="Tscrpt_reg_LuxR_C"/>
</dbReference>
<comment type="caution">
    <text evidence="2">The sequence shown here is derived from an EMBL/GenBank/DDBJ whole genome shotgun (WGS) entry which is preliminary data.</text>
</comment>
<feature type="domain" description="HTH luxR-type" evidence="1">
    <location>
        <begin position="2"/>
        <end position="64"/>
    </location>
</feature>
<name>A0A9D1SRJ4_9CLOT</name>
<dbReference type="EMBL" id="DVOD01000059">
    <property type="protein sequence ID" value="HIU93113.1"/>
    <property type="molecule type" value="Genomic_DNA"/>
</dbReference>
<dbReference type="Gene3D" id="1.10.10.10">
    <property type="entry name" value="Winged helix-like DNA-binding domain superfamily/Winged helix DNA-binding domain"/>
    <property type="match status" value="1"/>
</dbReference>
<proteinExistence type="predicted"/>
<dbReference type="SUPFAM" id="SSF46894">
    <property type="entry name" value="C-terminal effector domain of the bipartite response regulators"/>
    <property type="match status" value="1"/>
</dbReference>
<dbReference type="InterPro" id="IPR016032">
    <property type="entry name" value="Sig_transdc_resp-reg_C-effctor"/>
</dbReference>
<dbReference type="GO" id="GO:0003677">
    <property type="term" value="F:DNA binding"/>
    <property type="evidence" value="ECO:0007669"/>
    <property type="project" value="InterPro"/>
</dbReference>
<evidence type="ECO:0000313" key="2">
    <source>
        <dbReference type="EMBL" id="HIU93113.1"/>
    </source>
</evidence>
<accession>A0A9D1SRJ4</accession>
<reference evidence="2" key="2">
    <citation type="journal article" date="2021" name="PeerJ">
        <title>Extensive microbial diversity within the chicken gut microbiome revealed by metagenomics and culture.</title>
        <authorList>
            <person name="Gilroy R."/>
            <person name="Ravi A."/>
            <person name="Getino M."/>
            <person name="Pursley I."/>
            <person name="Horton D.L."/>
            <person name="Alikhan N.F."/>
            <person name="Baker D."/>
            <person name="Gharbi K."/>
            <person name="Hall N."/>
            <person name="Watson M."/>
            <person name="Adriaenssens E.M."/>
            <person name="Foster-Nyarko E."/>
            <person name="Jarju S."/>
            <person name="Secka A."/>
            <person name="Antonio M."/>
            <person name="Oren A."/>
            <person name="Chaudhuri R.R."/>
            <person name="La Ragione R."/>
            <person name="Hildebrand F."/>
            <person name="Pallen M.J."/>
        </authorList>
    </citation>
    <scope>NUCLEOTIDE SEQUENCE</scope>
    <source>
        <strain evidence="2">CHK154-7741</strain>
    </source>
</reference>
<evidence type="ECO:0000313" key="3">
    <source>
        <dbReference type="Proteomes" id="UP000886748"/>
    </source>
</evidence>